<name>A0A0C3PF95_PHLG1</name>
<evidence type="ECO:0000256" key="1">
    <source>
        <dbReference type="SAM" id="SignalP"/>
    </source>
</evidence>
<evidence type="ECO:0000313" key="4">
    <source>
        <dbReference type="Proteomes" id="UP000053257"/>
    </source>
</evidence>
<organism evidence="3 4">
    <name type="scientific">Phlebiopsis gigantea (strain 11061_1 CR5-6)</name>
    <name type="common">White-rot fungus</name>
    <name type="synonym">Peniophora gigantea</name>
    <dbReference type="NCBI Taxonomy" id="745531"/>
    <lineage>
        <taxon>Eukaryota</taxon>
        <taxon>Fungi</taxon>
        <taxon>Dikarya</taxon>
        <taxon>Basidiomycota</taxon>
        <taxon>Agaricomycotina</taxon>
        <taxon>Agaricomycetes</taxon>
        <taxon>Polyporales</taxon>
        <taxon>Phanerochaetaceae</taxon>
        <taxon>Phlebiopsis</taxon>
    </lineage>
</organism>
<feature type="chain" id="PRO_5002168107" description="Ricin B lectin domain-containing protein" evidence="1">
    <location>
        <begin position="22"/>
        <end position="167"/>
    </location>
</feature>
<gene>
    <name evidence="3" type="ORF">PHLGIDRAFT_37051</name>
</gene>
<protein>
    <recommendedName>
        <fullName evidence="2">Ricin B lectin domain-containing protein</fullName>
    </recommendedName>
</protein>
<dbReference type="Proteomes" id="UP000053257">
    <property type="component" value="Unassembled WGS sequence"/>
</dbReference>
<evidence type="ECO:0000313" key="3">
    <source>
        <dbReference type="EMBL" id="KIP04223.1"/>
    </source>
</evidence>
<evidence type="ECO:0000259" key="2">
    <source>
        <dbReference type="Pfam" id="PF14200"/>
    </source>
</evidence>
<feature type="domain" description="Ricin B lectin" evidence="2">
    <location>
        <begin position="31"/>
        <end position="74"/>
    </location>
</feature>
<proteinExistence type="predicted"/>
<dbReference type="Pfam" id="PF14200">
    <property type="entry name" value="RicinB_lectin_2"/>
    <property type="match status" value="1"/>
</dbReference>
<dbReference type="CDD" id="cd00161">
    <property type="entry name" value="beta-trefoil_Ricin-like"/>
    <property type="match status" value="1"/>
</dbReference>
<accession>A0A0C3PF95</accession>
<dbReference type="InterPro" id="IPR000772">
    <property type="entry name" value="Ricin_B_lectin"/>
</dbReference>
<dbReference type="SUPFAM" id="SSF50370">
    <property type="entry name" value="Ricin B-like lectins"/>
    <property type="match status" value="1"/>
</dbReference>
<dbReference type="EMBL" id="KN840582">
    <property type="protein sequence ID" value="KIP04223.1"/>
    <property type="molecule type" value="Genomic_DNA"/>
</dbReference>
<sequence length="167" mass="17002">MFNKLLTLLSLASTATIGAVARPAIISVPSAGVYTVQNVGTGLALDVSGGSGAQGTPVVVSAPDSTTSSQQWTLSFPGPFAAFQTELSPSPFIHAAFDSASGLTFLDLADQVPSEFELTPSTTGINICFDPVNIGCFTSPVVAGGRVTLAEFTGAPNQTWVFTSAAN</sequence>
<reference evidence="3 4" key="1">
    <citation type="journal article" date="2014" name="PLoS Genet.">
        <title>Analysis of the Phlebiopsis gigantea genome, transcriptome and secretome provides insight into its pioneer colonization strategies of wood.</title>
        <authorList>
            <person name="Hori C."/>
            <person name="Ishida T."/>
            <person name="Igarashi K."/>
            <person name="Samejima M."/>
            <person name="Suzuki H."/>
            <person name="Master E."/>
            <person name="Ferreira P."/>
            <person name="Ruiz-Duenas F.J."/>
            <person name="Held B."/>
            <person name="Canessa P."/>
            <person name="Larrondo L.F."/>
            <person name="Schmoll M."/>
            <person name="Druzhinina I.S."/>
            <person name="Kubicek C.P."/>
            <person name="Gaskell J.A."/>
            <person name="Kersten P."/>
            <person name="St John F."/>
            <person name="Glasner J."/>
            <person name="Sabat G."/>
            <person name="Splinter BonDurant S."/>
            <person name="Syed K."/>
            <person name="Yadav J."/>
            <person name="Mgbeahuruike A.C."/>
            <person name="Kovalchuk A."/>
            <person name="Asiegbu F.O."/>
            <person name="Lackner G."/>
            <person name="Hoffmeister D."/>
            <person name="Rencoret J."/>
            <person name="Gutierrez A."/>
            <person name="Sun H."/>
            <person name="Lindquist E."/>
            <person name="Barry K."/>
            <person name="Riley R."/>
            <person name="Grigoriev I.V."/>
            <person name="Henrissat B."/>
            <person name="Kues U."/>
            <person name="Berka R.M."/>
            <person name="Martinez A.T."/>
            <person name="Covert S.F."/>
            <person name="Blanchette R.A."/>
            <person name="Cullen D."/>
        </authorList>
    </citation>
    <scope>NUCLEOTIDE SEQUENCE [LARGE SCALE GENOMIC DNA]</scope>
    <source>
        <strain evidence="3 4">11061_1 CR5-6</strain>
    </source>
</reference>
<dbReference type="InterPro" id="IPR035992">
    <property type="entry name" value="Ricin_B-like_lectins"/>
</dbReference>
<feature type="signal peptide" evidence="1">
    <location>
        <begin position="1"/>
        <end position="21"/>
    </location>
</feature>
<dbReference type="AlphaFoldDB" id="A0A0C3PF95"/>
<keyword evidence="1" id="KW-0732">Signal</keyword>
<dbReference type="Gene3D" id="2.80.10.50">
    <property type="match status" value="1"/>
</dbReference>
<keyword evidence="4" id="KW-1185">Reference proteome</keyword>
<dbReference type="HOGENOM" id="CLU_1595145_0_0_1"/>